<evidence type="ECO:0000256" key="1">
    <source>
        <dbReference type="ARBA" id="ARBA00007944"/>
    </source>
</evidence>
<accession>A0AAV0AHK6</accession>
<dbReference type="PIRSF" id="PIRSF025007">
    <property type="entry name" value="Sec15"/>
    <property type="match status" value="1"/>
</dbReference>
<dbReference type="Pfam" id="PF20651">
    <property type="entry name" value="EXOC6_Sec15_N"/>
    <property type="match status" value="1"/>
</dbReference>
<evidence type="ECO:0000313" key="8">
    <source>
        <dbReference type="EMBL" id="CAH7667865.1"/>
    </source>
</evidence>
<comment type="function">
    <text evidence="5">Component of the exocyst complex involved in the docking of exocytic vesicles with fusion sites on the plasma membrane.</text>
</comment>
<keyword evidence="4" id="KW-0175">Coiled coil</keyword>
<feature type="domain" description="Exocyst complex subunit EXOC6/Sec15 C-terminal" evidence="6">
    <location>
        <begin position="434"/>
        <end position="787"/>
    </location>
</feature>
<evidence type="ECO:0000256" key="4">
    <source>
        <dbReference type="ARBA" id="ARBA00023054"/>
    </source>
</evidence>
<keyword evidence="3 5" id="KW-0268">Exocytosis</keyword>
<reference evidence="8" key="1">
    <citation type="submission" date="2022-06" db="EMBL/GenBank/DDBJ databases">
        <authorList>
            <consortium name="SYNGENTA / RWTH Aachen University"/>
        </authorList>
    </citation>
    <scope>NUCLEOTIDE SEQUENCE</scope>
</reference>
<gene>
    <name evidence="8" type="ORF">PPACK8108_LOCUS2299</name>
</gene>
<dbReference type="InterPro" id="IPR048359">
    <property type="entry name" value="EXOC6_Sec15_N"/>
</dbReference>
<evidence type="ECO:0000259" key="6">
    <source>
        <dbReference type="Pfam" id="PF04091"/>
    </source>
</evidence>
<keyword evidence="9" id="KW-1185">Reference proteome</keyword>
<dbReference type="EMBL" id="CALTRL010000395">
    <property type="protein sequence ID" value="CAH7667865.1"/>
    <property type="molecule type" value="Genomic_DNA"/>
</dbReference>
<protein>
    <recommendedName>
        <fullName evidence="5">Exocyst complex component SEC15</fullName>
    </recommendedName>
</protein>
<dbReference type="InterPro" id="IPR007225">
    <property type="entry name" value="EXOC6/Sec15"/>
</dbReference>
<evidence type="ECO:0000256" key="5">
    <source>
        <dbReference type="PIRNR" id="PIRNR025007"/>
    </source>
</evidence>
<dbReference type="GO" id="GO:0016020">
    <property type="term" value="C:membrane"/>
    <property type="evidence" value="ECO:0007669"/>
    <property type="project" value="TreeGrafter"/>
</dbReference>
<dbReference type="GO" id="GO:0090522">
    <property type="term" value="P:vesicle tethering involved in exocytosis"/>
    <property type="evidence" value="ECO:0007669"/>
    <property type="project" value="UniProtKB-UniRule"/>
</dbReference>
<dbReference type="Pfam" id="PF04091">
    <property type="entry name" value="Sec15_C"/>
    <property type="match status" value="1"/>
</dbReference>
<dbReference type="PANTHER" id="PTHR12702">
    <property type="entry name" value="SEC15"/>
    <property type="match status" value="1"/>
</dbReference>
<evidence type="ECO:0000256" key="2">
    <source>
        <dbReference type="ARBA" id="ARBA00022448"/>
    </source>
</evidence>
<organism evidence="8 9">
    <name type="scientific">Phakopsora pachyrhizi</name>
    <name type="common">Asian soybean rust disease fungus</name>
    <dbReference type="NCBI Taxonomy" id="170000"/>
    <lineage>
        <taxon>Eukaryota</taxon>
        <taxon>Fungi</taxon>
        <taxon>Dikarya</taxon>
        <taxon>Basidiomycota</taxon>
        <taxon>Pucciniomycotina</taxon>
        <taxon>Pucciniomycetes</taxon>
        <taxon>Pucciniales</taxon>
        <taxon>Phakopsoraceae</taxon>
        <taxon>Phakopsora</taxon>
    </lineage>
</organism>
<keyword evidence="2 5" id="KW-0813">Transport</keyword>
<evidence type="ECO:0000259" key="7">
    <source>
        <dbReference type="Pfam" id="PF20651"/>
    </source>
</evidence>
<dbReference type="PANTHER" id="PTHR12702:SF0">
    <property type="entry name" value="EXOCYST COMPLEX COMPONENT 6"/>
    <property type="match status" value="1"/>
</dbReference>
<name>A0AAV0AHK6_PHAPC</name>
<dbReference type="GO" id="GO:0006893">
    <property type="term" value="P:Golgi to plasma membrane transport"/>
    <property type="evidence" value="ECO:0007669"/>
    <property type="project" value="TreeGrafter"/>
</dbReference>
<dbReference type="InterPro" id="IPR042044">
    <property type="entry name" value="EXOC6PINT-1/Sec15/Tip20_C_dom2"/>
</dbReference>
<dbReference type="Gene3D" id="1.10.357.30">
    <property type="entry name" value="Exocyst complex subunit Sec15 C-terminal domain, N-terminal subdomain"/>
    <property type="match status" value="1"/>
</dbReference>
<proteinExistence type="inferred from homology"/>
<dbReference type="GO" id="GO:0000145">
    <property type="term" value="C:exocyst"/>
    <property type="evidence" value="ECO:0007669"/>
    <property type="project" value="UniProtKB-UniRule"/>
</dbReference>
<dbReference type="Proteomes" id="UP001153365">
    <property type="component" value="Unassembled WGS sequence"/>
</dbReference>
<dbReference type="InterPro" id="IPR046361">
    <property type="entry name" value="EXOC6/Sec15_C"/>
</dbReference>
<sequence length="820" mass="93796">MNQSSPKLTTPTTPNLVGKRKKTFFSHSDIESQLQNLSLYSDISSAGSGSNDHVGLHGLGPIIRNIHISKQQDAYLRYLKKFISQKESEIEAVCRKHYQDFIGSVDRLLSVRRGINSLRSQVITLDSSIQSNGSSLADSKVDLLEAKKVALNIDDTLETIQACLRVLSLSRKVKDQISNQRFYSALRSLDELEFLHLKPLLSFATFAQYLGEALPDERIRVREEVTRQLNGWLYEARESSRSLGRFAIEGIEIRSRRWKSRKDRIRRNDTASLALLVDINTPVEVAVSERYEYNPIDHPDCQIDFNPLYTAIHIYDTLESKEELQRSFKDDRRAQAHLILSSIPNPPLSLDFINGLIETIIGFFIIESHVLRTTMGFRNQSEVDSLWVEISDRVSKVMMDEVKTLEDLETLMDIKNSLLVFTQIIESYDYSVHQLNEVLLTIAKKCTRMLEEKFTNDFDQIVSEDDYQPMVVNDQDELSKVVEVSFLPESGSWSEKEISKQGFPCSLPFSQTYPLCCIDIRNFISQYFGFVEGLGSIYRGSDDVLRKRLDSLLTEKISNSIYKRVEKTRNLSQLSQILLNLMFFKNACVSVEDMLHQLKINPRAGDMRLDSLQSFQTTLKFAQDSIQTQINYKINDFFELASYDWTEESSSSSEDQQTVEEDPNIYLVECNNYLGTLMTNVLIVVPNDLQELVSIGAWSYISQRLWSFLIDPNPPEISDRGLMVLLTDAKFAGDQAKRIKNVELDESFGELVQTIQLLKSPDAGGYLDDYYRKLKYSLVKPQKLENCILKVMKYLSRDKGDSKSARIDGLESVLKAIQNA</sequence>
<dbReference type="InterPro" id="IPR042045">
    <property type="entry name" value="EXOC6/Sec15_C_dom1"/>
</dbReference>
<comment type="caution">
    <text evidence="8">The sequence shown here is derived from an EMBL/GenBank/DDBJ whole genome shotgun (WGS) entry which is preliminary data.</text>
</comment>
<dbReference type="AlphaFoldDB" id="A0AAV0AHK6"/>
<comment type="similarity">
    <text evidence="1 5">Belongs to the SEC15 family.</text>
</comment>
<dbReference type="GO" id="GO:0006886">
    <property type="term" value="P:intracellular protein transport"/>
    <property type="evidence" value="ECO:0007669"/>
    <property type="project" value="InterPro"/>
</dbReference>
<evidence type="ECO:0000256" key="3">
    <source>
        <dbReference type="ARBA" id="ARBA00022483"/>
    </source>
</evidence>
<dbReference type="Gene3D" id="1.20.58.670">
    <property type="entry name" value="Dsl1p vesicle tethering complex, Tip20p subunit, domain D"/>
    <property type="match status" value="1"/>
</dbReference>
<feature type="domain" description="Exocyst complex component EXOC6/Sec15 N-terminal" evidence="7">
    <location>
        <begin position="79"/>
        <end position="248"/>
    </location>
</feature>
<evidence type="ECO:0000313" key="9">
    <source>
        <dbReference type="Proteomes" id="UP001153365"/>
    </source>
</evidence>